<protein>
    <submittedName>
        <fullName evidence="3">Uncharacterized protein</fullName>
    </submittedName>
</protein>
<evidence type="ECO:0000313" key="3">
    <source>
        <dbReference type="EMBL" id="KAF2252963.1"/>
    </source>
</evidence>
<dbReference type="Proteomes" id="UP000800094">
    <property type="component" value="Unassembled WGS sequence"/>
</dbReference>
<evidence type="ECO:0000256" key="1">
    <source>
        <dbReference type="SAM" id="Coils"/>
    </source>
</evidence>
<evidence type="ECO:0000313" key="4">
    <source>
        <dbReference type="Proteomes" id="UP000800094"/>
    </source>
</evidence>
<feature type="region of interest" description="Disordered" evidence="2">
    <location>
        <begin position="85"/>
        <end position="111"/>
    </location>
</feature>
<dbReference type="GeneID" id="54586117"/>
<gene>
    <name evidence="3" type="ORF">BU26DRAFT_560309</name>
</gene>
<accession>A0A6A6IUV1</accession>
<keyword evidence="1" id="KW-0175">Coiled coil</keyword>
<organism evidence="3 4">
    <name type="scientific">Trematosphaeria pertusa</name>
    <dbReference type="NCBI Taxonomy" id="390896"/>
    <lineage>
        <taxon>Eukaryota</taxon>
        <taxon>Fungi</taxon>
        <taxon>Dikarya</taxon>
        <taxon>Ascomycota</taxon>
        <taxon>Pezizomycotina</taxon>
        <taxon>Dothideomycetes</taxon>
        <taxon>Pleosporomycetidae</taxon>
        <taxon>Pleosporales</taxon>
        <taxon>Massarineae</taxon>
        <taxon>Trematosphaeriaceae</taxon>
        <taxon>Trematosphaeria</taxon>
    </lineage>
</organism>
<proteinExistence type="predicted"/>
<keyword evidence="4" id="KW-1185">Reference proteome</keyword>
<feature type="coiled-coil region" evidence="1">
    <location>
        <begin position="7"/>
        <end position="34"/>
    </location>
</feature>
<reference evidence="3" key="1">
    <citation type="journal article" date="2020" name="Stud. Mycol.">
        <title>101 Dothideomycetes genomes: a test case for predicting lifestyles and emergence of pathogens.</title>
        <authorList>
            <person name="Haridas S."/>
            <person name="Albert R."/>
            <person name="Binder M."/>
            <person name="Bloem J."/>
            <person name="Labutti K."/>
            <person name="Salamov A."/>
            <person name="Andreopoulos B."/>
            <person name="Baker S."/>
            <person name="Barry K."/>
            <person name="Bills G."/>
            <person name="Bluhm B."/>
            <person name="Cannon C."/>
            <person name="Castanera R."/>
            <person name="Culley D."/>
            <person name="Daum C."/>
            <person name="Ezra D."/>
            <person name="Gonzalez J."/>
            <person name="Henrissat B."/>
            <person name="Kuo A."/>
            <person name="Liang C."/>
            <person name="Lipzen A."/>
            <person name="Lutzoni F."/>
            <person name="Magnuson J."/>
            <person name="Mondo S."/>
            <person name="Nolan M."/>
            <person name="Ohm R."/>
            <person name="Pangilinan J."/>
            <person name="Park H.-J."/>
            <person name="Ramirez L."/>
            <person name="Alfaro M."/>
            <person name="Sun H."/>
            <person name="Tritt A."/>
            <person name="Yoshinaga Y."/>
            <person name="Zwiers L.-H."/>
            <person name="Turgeon B."/>
            <person name="Goodwin S."/>
            <person name="Spatafora J."/>
            <person name="Crous P."/>
            <person name="Grigoriev I."/>
        </authorList>
    </citation>
    <scope>NUCLEOTIDE SEQUENCE</scope>
    <source>
        <strain evidence="3">CBS 122368</strain>
    </source>
</reference>
<evidence type="ECO:0000256" key="2">
    <source>
        <dbReference type="SAM" id="MobiDB-lite"/>
    </source>
</evidence>
<sequence>MSADEKLAELEAQIKENAERIQGLNTELRVYNQETEQFIALLRDQEGIQISSLDHQDAEASLREEYHDGGEGVFEDIDLRTPQSYHRPQAQGMLPGAHHAGPSPPERSTDWNSAAARAAALCLALVIPGASGELLEFPIEMHDLAFVLQETLKRKGWRKDCISIAIEGFLERPMIRIMHERG</sequence>
<name>A0A6A6IUV1_9PLEO</name>
<dbReference type="RefSeq" id="XP_033687967.1">
    <property type="nucleotide sequence ID" value="XM_033832787.1"/>
</dbReference>
<dbReference type="OrthoDB" id="3689975at2759"/>
<dbReference type="EMBL" id="ML987191">
    <property type="protein sequence ID" value="KAF2252963.1"/>
    <property type="molecule type" value="Genomic_DNA"/>
</dbReference>
<dbReference type="AlphaFoldDB" id="A0A6A6IUV1"/>